<dbReference type="InterPro" id="IPR036366">
    <property type="entry name" value="PGBDSf"/>
</dbReference>
<organism evidence="3">
    <name type="scientific">Actinomyces succiniciruminis</name>
    <dbReference type="NCBI Taxonomy" id="1522002"/>
    <lineage>
        <taxon>Bacteria</taxon>
        <taxon>Bacillati</taxon>
        <taxon>Actinomycetota</taxon>
        <taxon>Actinomycetes</taxon>
        <taxon>Actinomycetales</taxon>
        <taxon>Actinomycetaceae</taxon>
        <taxon>Actinomyces</taxon>
    </lineage>
</organism>
<feature type="domain" description="Peptidoglycan binding-like" evidence="2">
    <location>
        <begin position="82"/>
        <end position="132"/>
    </location>
</feature>
<dbReference type="Pfam" id="PF01471">
    <property type="entry name" value="PG_binding_1"/>
    <property type="match status" value="1"/>
</dbReference>
<evidence type="ECO:0000256" key="1">
    <source>
        <dbReference type="SAM" id="SignalP"/>
    </source>
</evidence>
<evidence type="ECO:0000313" key="3">
    <source>
        <dbReference type="EMBL" id="CED90019.1"/>
    </source>
</evidence>
<reference evidence="3" key="1">
    <citation type="submission" date="2014-07" db="EMBL/GenBank/DDBJ databases">
        <authorList>
            <person name="Zhang J.E."/>
            <person name="Yang H."/>
            <person name="Guo J."/>
            <person name="Deng Z."/>
            <person name="Luo H."/>
            <person name="Luo M."/>
            <person name="Zhao B."/>
        </authorList>
    </citation>
    <scope>NUCLEOTIDE SEQUENCE</scope>
    <source>
        <strain evidence="3">AM4</strain>
    </source>
</reference>
<feature type="signal peptide" evidence="1">
    <location>
        <begin position="1"/>
        <end position="32"/>
    </location>
</feature>
<keyword evidence="1" id="KW-0732">Signal</keyword>
<evidence type="ECO:0000259" key="2">
    <source>
        <dbReference type="Pfam" id="PF01471"/>
    </source>
</evidence>
<sequence>MKLGYAVRSLRVVVALAVLVAGTLVASPVAQAASYHQCNNGWYYNVEVVGGAGGGVYVPAYGNGTSLTRNCWLKRTSSTRVRQEVRRLQYGLQTSGQSLYADGIFGDITRKAVVNVQTANRIAVDGVYGPQTGSVIRWCYWYNKKEWCGRWV</sequence>
<dbReference type="RefSeq" id="WP_425306089.1">
    <property type="nucleotide sequence ID" value="NZ_LK995461.1"/>
</dbReference>
<dbReference type="Gene3D" id="1.10.101.10">
    <property type="entry name" value="PGBD-like superfamily/PGBD"/>
    <property type="match status" value="1"/>
</dbReference>
<dbReference type="SUPFAM" id="SSF47090">
    <property type="entry name" value="PGBD-like"/>
    <property type="match status" value="1"/>
</dbReference>
<proteinExistence type="predicted"/>
<dbReference type="InterPro" id="IPR002477">
    <property type="entry name" value="Peptidoglycan-bd-like"/>
</dbReference>
<protein>
    <submittedName>
        <fullName evidence="3">Peptidoglycan binding-like</fullName>
    </submittedName>
</protein>
<gene>
    <name evidence="3" type="ORF">AAM4_0124</name>
</gene>
<dbReference type="InterPro" id="IPR036365">
    <property type="entry name" value="PGBD-like_sf"/>
</dbReference>
<accession>A0A1L7RHB8</accession>
<dbReference type="EMBL" id="LK995461">
    <property type="protein sequence ID" value="CED90019.1"/>
    <property type="molecule type" value="Genomic_DNA"/>
</dbReference>
<feature type="chain" id="PRO_5013358406" evidence="1">
    <location>
        <begin position="33"/>
        <end position="152"/>
    </location>
</feature>
<name>A0A1L7RHB8_9ACTO</name>
<dbReference type="AlphaFoldDB" id="A0A1L7RHB8"/>